<dbReference type="SUPFAM" id="SSF52980">
    <property type="entry name" value="Restriction endonuclease-like"/>
    <property type="match status" value="1"/>
</dbReference>
<dbReference type="RefSeq" id="WP_104987162.1">
    <property type="nucleotide sequence ID" value="NZ_CP012673.1"/>
</dbReference>
<dbReference type="AlphaFoldDB" id="A0A2L0ENT2"/>
<dbReference type="PANTHER" id="PTHR34107:SF4">
    <property type="entry name" value="SLL1222 PROTEIN"/>
    <property type="match status" value="1"/>
</dbReference>
<gene>
    <name evidence="2" type="ORF">SOCE26_023140</name>
</gene>
<evidence type="ECO:0000259" key="1">
    <source>
        <dbReference type="Pfam" id="PF05685"/>
    </source>
</evidence>
<dbReference type="OrthoDB" id="5524117at2"/>
<dbReference type="CDD" id="cd06260">
    <property type="entry name" value="DUF820-like"/>
    <property type="match status" value="1"/>
</dbReference>
<evidence type="ECO:0000313" key="2">
    <source>
        <dbReference type="EMBL" id="AUX40912.1"/>
    </source>
</evidence>
<dbReference type="Gene3D" id="3.90.1570.10">
    <property type="entry name" value="tt1808, chain A"/>
    <property type="match status" value="1"/>
</dbReference>
<dbReference type="InterPro" id="IPR011335">
    <property type="entry name" value="Restrct_endonuc-II-like"/>
</dbReference>
<dbReference type="Pfam" id="PF05685">
    <property type="entry name" value="Uma2"/>
    <property type="match status" value="1"/>
</dbReference>
<dbReference type="PANTHER" id="PTHR34107">
    <property type="entry name" value="SLL0198 PROTEIN-RELATED"/>
    <property type="match status" value="1"/>
</dbReference>
<name>A0A2L0ENT2_SORCE</name>
<dbReference type="InterPro" id="IPR008538">
    <property type="entry name" value="Uma2"/>
</dbReference>
<dbReference type="Proteomes" id="UP000238348">
    <property type="component" value="Chromosome"/>
</dbReference>
<evidence type="ECO:0000313" key="3">
    <source>
        <dbReference type="Proteomes" id="UP000238348"/>
    </source>
</evidence>
<dbReference type="InterPro" id="IPR012296">
    <property type="entry name" value="Nuclease_put_TT1808"/>
</dbReference>
<proteinExistence type="predicted"/>
<accession>A0A2L0ENT2</accession>
<protein>
    <recommendedName>
        <fullName evidence="1">Putative restriction endonuclease domain-containing protein</fullName>
    </recommendedName>
</protein>
<sequence length="213" mass="23289">MHAAPPVAPPRTPRRPTIEDWLAIPEEKRAELIDGRIVYQGMPGPVHGRTQAGVIALVRGAYDRRPGGAERPGGWWISMEVDMEIGGLGCRPDVLGWRRDKHPTMPEPDRRGIVTAAPDWICEVLSPTTAHVDMGDKRLGYHRAGVAHYWLADPHNGTLTVLRWTPEGYLIALVVGRGDKVHAAPFDAVEIDAGGLFGDDMEEPPPSNEPTAP</sequence>
<feature type="domain" description="Putative restriction endonuclease" evidence="1">
    <location>
        <begin position="21"/>
        <end position="183"/>
    </location>
</feature>
<reference evidence="2 3" key="1">
    <citation type="submission" date="2015-09" db="EMBL/GenBank/DDBJ databases">
        <title>Sorangium comparison.</title>
        <authorList>
            <person name="Zaburannyi N."/>
            <person name="Bunk B."/>
            <person name="Overmann J."/>
            <person name="Mueller R."/>
        </authorList>
    </citation>
    <scope>NUCLEOTIDE SEQUENCE [LARGE SCALE GENOMIC DNA]</scope>
    <source>
        <strain evidence="2 3">So ce26</strain>
    </source>
</reference>
<dbReference type="EMBL" id="CP012673">
    <property type="protein sequence ID" value="AUX40912.1"/>
    <property type="molecule type" value="Genomic_DNA"/>
</dbReference>
<organism evidence="2 3">
    <name type="scientific">Sorangium cellulosum</name>
    <name type="common">Polyangium cellulosum</name>
    <dbReference type="NCBI Taxonomy" id="56"/>
    <lineage>
        <taxon>Bacteria</taxon>
        <taxon>Pseudomonadati</taxon>
        <taxon>Myxococcota</taxon>
        <taxon>Polyangia</taxon>
        <taxon>Polyangiales</taxon>
        <taxon>Polyangiaceae</taxon>
        <taxon>Sorangium</taxon>
    </lineage>
</organism>